<feature type="region of interest" description="Disordered" evidence="2">
    <location>
        <begin position="959"/>
        <end position="982"/>
    </location>
</feature>
<evidence type="ECO:0000313" key="4">
    <source>
        <dbReference type="Proteomes" id="UP000664859"/>
    </source>
</evidence>
<reference evidence="3" key="1">
    <citation type="submission" date="2021-02" db="EMBL/GenBank/DDBJ databases">
        <title>First Annotated Genome of the Yellow-green Alga Tribonema minus.</title>
        <authorList>
            <person name="Mahan K.M."/>
        </authorList>
    </citation>
    <scope>NUCLEOTIDE SEQUENCE</scope>
    <source>
        <strain evidence="3">UTEX B ZZ1240</strain>
    </source>
</reference>
<proteinExistence type="predicted"/>
<organism evidence="3 4">
    <name type="scientific">Tribonema minus</name>
    <dbReference type="NCBI Taxonomy" id="303371"/>
    <lineage>
        <taxon>Eukaryota</taxon>
        <taxon>Sar</taxon>
        <taxon>Stramenopiles</taxon>
        <taxon>Ochrophyta</taxon>
        <taxon>PX clade</taxon>
        <taxon>Xanthophyceae</taxon>
        <taxon>Tribonematales</taxon>
        <taxon>Tribonemataceae</taxon>
        <taxon>Tribonema</taxon>
    </lineage>
</organism>
<feature type="region of interest" description="Disordered" evidence="2">
    <location>
        <begin position="642"/>
        <end position="684"/>
    </location>
</feature>
<sequence length="1138" mass="117809">MATSDGLAAQRRSSNAMSAFMGAPELSIHPLMPPPDIKGVMPHSLTLDGKKLENAFMSLHDRLLALESYQAAMVAASKSMAERAAADLEADFAEGALLATQRDALAAADDAAAAEGGTDSRGGSASGTRQMAALRAKVDTALARMARREKSQLERDAAQDALRQMELKRMAIQLESKVSPHDLEHVGTETTRRIAYMEEQVRDLLALRMREAQATAEGQITSVMALVTTMQAQVDGMREALSKVEHSLEESAGEAEQRVTRLSTSIEKAVEEARAMAVAAAEAASVVAAVQTEEQEQEKKKEVEAAVAGVLEARFAALMADSETGKIPALAPVEAELETLHEAQREAATMHGALSDELLEARVKLASAESQLQHLRDSLAAQLDGVDDKFAAARQDARAREARLEQLTAALAATDRGVAPLAAQIQEAKLTGLEAARIAGERAAETTIAAAAAVEKKLRSEQLEETARLKAASDAIAESLDKARAAHGELEAAAVERFEKLEERAAAAEGATAELAAKLREDVDVVKGATVELAAKPRDDVDAVKLAAKLREDVDAVKAAAADEVAAREAAERHTLALVTDEEQRRKDGDDALAQALRAAEARDAELTAALGAAKRDAALATDMLKTEVQEALAALLPPPPQAQQQAVGHRGGGGSKDARGNGMVYGGTAQSSGNGGGGGGGGGASGAHMPIGVTTKMLRAHAAEGADALEALQRSGVANALALRRVETAFQSLASKGLFWESTDIKLAAHVEEVARVSLQVEAAAAAAPPERASERNGGKRGGSAPPGAPHLAPDALRVLAGNTQRVAKLIAAKADYEVIRLVSRAEDPGAEGHDWDARVETLRGAFLAQFSADARNVLRKRAPHQGPAAEAARGRFLARVDGALRVALSKYRPTTPGATLFGRVRVVAQACVACDRPFATAADGLPCAVSAPPGGNHAAAKPPALPTETSIAVRNNFRPSTCTGSPTKRSGGGVEVNGDDGDVESEVPLHVAPFGFGGGGGGGGGGGSDVQKPQAYVYRGGFKLPKHSQVSSAALLSCSLPNLSDALGGNGNGGGGGGSGSSRRQARPQTSAGSSGSRGGSDASSMLAKQVPTVMFQPAFPPLYNELQGEGSTSTANTTHLHIPEVGPEADWVSAV</sequence>
<dbReference type="Proteomes" id="UP000664859">
    <property type="component" value="Unassembled WGS sequence"/>
</dbReference>
<evidence type="ECO:0000256" key="2">
    <source>
        <dbReference type="SAM" id="MobiDB-lite"/>
    </source>
</evidence>
<dbReference type="PANTHER" id="PTHR45615">
    <property type="entry name" value="MYOSIN HEAVY CHAIN, NON-MUSCLE"/>
    <property type="match status" value="1"/>
</dbReference>
<accession>A0A836CLL5</accession>
<dbReference type="AlphaFoldDB" id="A0A836CLL5"/>
<feature type="compositionally biased region" description="Polar residues" evidence="2">
    <location>
        <begin position="959"/>
        <end position="970"/>
    </location>
</feature>
<gene>
    <name evidence="3" type="ORF">JKP88DRAFT_286456</name>
</gene>
<feature type="compositionally biased region" description="Gly residues" evidence="2">
    <location>
        <begin position="1051"/>
        <end position="1062"/>
    </location>
</feature>
<name>A0A836CLL5_9STRA</name>
<evidence type="ECO:0000313" key="3">
    <source>
        <dbReference type="EMBL" id="KAG5189909.1"/>
    </source>
</evidence>
<keyword evidence="1" id="KW-0175">Coiled coil</keyword>
<dbReference type="EMBL" id="JAFCMP010000043">
    <property type="protein sequence ID" value="KAG5189909.1"/>
    <property type="molecule type" value="Genomic_DNA"/>
</dbReference>
<evidence type="ECO:0000256" key="1">
    <source>
        <dbReference type="SAM" id="Coils"/>
    </source>
</evidence>
<feature type="region of interest" description="Disordered" evidence="2">
    <location>
        <begin position="1051"/>
        <end position="1087"/>
    </location>
</feature>
<feature type="region of interest" description="Disordered" evidence="2">
    <location>
        <begin position="110"/>
        <end position="130"/>
    </location>
</feature>
<feature type="compositionally biased region" description="Low complexity" evidence="2">
    <location>
        <begin position="1073"/>
        <end position="1087"/>
    </location>
</feature>
<dbReference type="PANTHER" id="PTHR45615:SF66">
    <property type="entry name" value="CARD DOMAIN-CONTAINING PROTEIN"/>
    <property type="match status" value="1"/>
</dbReference>
<feature type="region of interest" description="Disordered" evidence="2">
    <location>
        <begin position="766"/>
        <end position="794"/>
    </location>
</feature>
<feature type="compositionally biased region" description="Gly residues" evidence="2">
    <location>
        <begin position="674"/>
        <end position="684"/>
    </location>
</feature>
<comment type="caution">
    <text evidence="3">The sequence shown here is derived from an EMBL/GenBank/DDBJ whole genome shotgun (WGS) entry which is preliminary data.</text>
</comment>
<feature type="coiled-coil region" evidence="1">
    <location>
        <begin position="148"/>
        <end position="175"/>
    </location>
</feature>
<keyword evidence="4" id="KW-1185">Reference proteome</keyword>
<dbReference type="OrthoDB" id="195763at2759"/>
<protein>
    <submittedName>
        <fullName evidence="3">Uncharacterized protein</fullName>
    </submittedName>
</protein>